<organism evidence="12 13">
    <name type="scientific">Meloidogyne enterolobii</name>
    <name type="common">Root-knot nematode worm</name>
    <name type="synonym">Meloidogyne mayaguensis</name>
    <dbReference type="NCBI Taxonomy" id="390850"/>
    <lineage>
        <taxon>Eukaryota</taxon>
        <taxon>Metazoa</taxon>
        <taxon>Ecdysozoa</taxon>
        <taxon>Nematoda</taxon>
        <taxon>Chromadorea</taxon>
        <taxon>Rhabditida</taxon>
        <taxon>Tylenchina</taxon>
        <taxon>Tylenchomorpha</taxon>
        <taxon>Tylenchoidea</taxon>
        <taxon>Meloidogynidae</taxon>
        <taxon>Meloidogyninae</taxon>
        <taxon>Meloidogyne</taxon>
    </lineage>
</organism>
<keyword evidence="11" id="KW-0175">Coiled coil</keyword>
<keyword evidence="7 10" id="KW-1133">Transmembrane helix</keyword>
<comment type="pathway">
    <text evidence="2 10">Glycolipid biosynthesis; glycosylphosphatidylinositol-anchor biosynthesis.</text>
</comment>
<evidence type="ECO:0000256" key="6">
    <source>
        <dbReference type="ARBA" id="ARBA00022824"/>
    </source>
</evidence>
<comment type="function">
    <text evidence="10">Stabilizing subunit of the glycosylphosphatidylinositol-mannosyltransferase I complex which catalyzes the transfer of the first mannose, via an alpha-1,4 bond from a dolichol-phosphate-mannose (Dol-P-Man) to the glucosaminyl acyl phosphatidylinositol (GlcN-(acyl)PI) intermediate to generate alpha-D-Man-(1-&gt;4)-alpha-D-GlcN-(1-&gt;6)-(1-radyl,2-acyl-sn-glycero-3-phospho)-2-acyl-inositol and participates in the sixth step of the glycosylphosphatidylinositol-anchor biosynthesis. Probably acts by stabilizing the mannosyltransferase PIGM.</text>
</comment>
<reference evidence="12 13" key="1">
    <citation type="submission" date="2020-08" db="EMBL/GenBank/DDBJ databases">
        <authorList>
            <person name="Koutsovoulos G."/>
            <person name="Danchin GJ E."/>
        </authorList>
    </citation>
    <scope>NUCLEOTIDE SEQUENCE [LARGE SCALE GENOMIC DNA]</scope>
</reference>
<feature type="transmembrane region" description="Helical" evidence="10">
    <location>
        <begin position="522"/>
        <end position="543"/>
    </location>
</feature>
<comment type="subcellular location">
    <subcellularLocation>
        <location evidence="1 10">Endoplasmic reticulum membrane</location>
        <topology evidence="1 10">Single-pass membrane protein</topology>
    </subcellularLocation>
</comment>
<comment type="similarity">
    <text evidence="3 10">Belongs to the PIGX family.</text>
</comment>
<evidence type="ECO:0000313" key="12">
    <source>
        <dbReference type="EMBL" id="CAD2168975.1"/>
    </source>
</evidence>
<evidence type="ECO:0000256" key="4">
    <source>
        <dbReference type="ARBA" id="ARBA00022502"/>
    </source>
</evidence>
<dbReference type="GO" id="GO:0005789">
    <property type="term" value="C:endoplasmic reticulum membrane"/>
    <property type="evidence" value="ECO:0007669"/>
    <property type="project" value="UniProtKB-SubCell"/>
</dbReference>
<keyword evidence="5 10" id="KW-0812">Transmembrane</keyword>
<feature type="coiled-coil region" evidence="11">
    <location>
        <begin position="316"/>
        <end position="343"/>
    </location>
</feature>
<dbReference type="SUPFAM" id="SSF48452">
    <property type="entry name" value="TPR-like"/>
    <property type="match status" value="1"/>
</dbReference>
<dbReference type="GO" id="GO:0006506">
    <property type="term" value="P:GPI anchor biosynthetic process"/>
    <property type="evidence" value="ECO:0007669"/>
    <property type="project" value="UniProtKB-UniPathway"/>
</dbReference>
<dbReference type="PANTHER" id="PTHR28650:SF1">
    <property type="entry name" value="PHOSPHATIDYLINOSITOL-GLYCAN BIOSYNTHESIS CLASS X PROTEIN"/>
    <property type="match status" value="1"/>
</dbReference>
<proteinExistence type="inferred from homology"/>
<gene>
    <name evidence="12" type="ORF">MENT_LOCUS20290</name>
</gene>
<evidence type="ECO:0000313" key="13">
    <source>
        <dbReference type="Proteomes" id="UP000580250"/>
    </source>
</evidence>
<evidence type="ECO:0000256" key="11">
    <source>
        <dbReference type="SAM" id="Coils"/>
    </source>
</evidence>
<dbReference type="InterPro" id="IPR011990">
    <property type="entry name" value="TPR-like_helical_dom_sf"/>
</dbReference>
<accession>A0A6V7V215</accession>
<dbReference type="EMBL" id="CAJEWN010000147">
    <property type="protein sequence ID" value="CAD2168975.1"/>
    <property type="molecule type" value="Genomic_DNA"/>
</dbReference>
<evidence type="ECO:0000256" key="2">
    <source>
        <dbReference type="ARBA" id="ARBA00004687"/>
    </source>
</evidence>
<dbReference type="AlphaFoldDB" id="A0A6V7V215"/>
<sequence length="549" mass="64562">MNENYSKYQDFTNRLRSIQLSTRRKSLKKPNLEEILGKLKSLLRSMEESGANNEQKVMCHKEIALIYLNLGNQFESNDHWMNAGRLYFDMAFDRKEINCPAENEFQLLMEQCYLNVANQFINQNNLKFASFIYSEMADKFLKLNKLNKSFDFLDKAFKLTNNDIFAKICLFDKMLDLIEISNFGERIWNKIFNNWNLFLKSLSKDLLIYFQILALELRIILLIFISSKFTDLQQQYLSQYQNNNWKNIYLKTSWANKQDFELICEFIKVINKEDYLKAIQIQQLNFNQMLDEKGHFLCTKLLNSKMRSLLVSINMRKEEKGNNEEEKEEINEIEKRLSILQELNFGAGFHRQIFISSHLSSKNRLIGCVLSYKFEIPSGAYLNLRSLKHFNQRNISSTKHCIFSSFDFDVEKPYNSNSESPQYSSIIIFINSNKFPTKSFLLNDYFYLPVKIRYHSPDPKGINLNAENNETLLNDLNCKRLIQQIPSECGLLTSSKNISAFSLFHKKEGKFKIIQIPVGNQLNLFFVCFVTFCVIIFCTIIIARKTILT</sequence>
<evidence type="ECO:0000256" key="1">
    <source>
        <dbReference type="ARBA" id="ARBA00004389"/>
    </source>
</evidence>
<comment type="caution">
    <text evidence="12">The sequence shown here is derived from an EMBL/GenBank/DDBJ whole genome shotgun (WGS) entry which is preliminary data.</text>
</comment>
<name>A0A6V7V215_MELEN</name>
<evidence type="ECO:0000256" key="5">
    <source>
        <dbReference type="ARBA" id="ARBA00022692"/>
    </source>
</evidence>
<evidence type="ECO:0000256" key="3">
    <source>
        <dbReference type="ARBA" id="ARBA00010345"/>
    </source>
</evidence>
<keyword evidence="8 10" id="KW-0472">Membrane</keyword>
<dbReference type="Proteomes" id="UP000580250">
    <property type="component" value="Unassembled WGS sequence"/>
</dbReference>
<dbReference type="Pfam" id="PF08320">
    <property type="entry name" value="PIG-X"/>
    <property type="match status" value="1"/>
</dbReference>
<evidence type="ECO:0000256" key="7">
    <source>
        <dbReference type="ARBA" id="ARBA00022989"/>
    </source>
</evidence>
<dbReference type="InterPro" id="IPR013233">
    <property type="entry name" value="PIG-X/PBN1"/>
</dbReference>
<keyword evidence="6 10" id="KW-0256">Endoplasmic reticulum</keyword>
<evidence type="ECO:0000256" key="8">
    <source>
        <dbReference type="ARBA" id="ARBA00023136"/>
    </source>
</evidence>
<evidence type="ECO:0000256" key="9">
    <source>
        <dbReference type="ARBA" id="ARBA00023180"/>
    </source>
</evidence>
<keyword evidence="4 10" id="KW-0337">GPI-anchor biosynthesis</keyword>
<protein>
    <recommendedName>
        <fullName evidence="10">Phosphatidylinositol-glycan biosynthesis class X protein</fullName>
    </recommendedName>
</protein>
<dbReference type="OrthoDB" id="5874114at2759"/>
<dbReference type="UniPathway" id="UPA00196"/>
<keyword evidence="9" id="KW-0325">Glycoprotein</keyword>
<dbReference type="InterPro" id="IPR040039">
    <property type="entry name" value="PIGX"/>
</dbReference>
<evidence type="ECO:0000256" key="10">
    <source>
        <dbReference type="RuleBase" id="RU366056"/>
    </source>
</evidence>
<dbReference type="PANTHER" id="PTHR28650">
    <property type="entry name" value="PHOSPHATIDYLINOSITOL-GLYCAN BIOSYNTHESIS CLASS X PROTEIN"/>
    <property type="match status" value="1"/>
</dbReference>